<dbReference type="PANTHER" id="PTHR24271">
    <property type="entry name" value="KALLIKREIN-RELATED"/>
    <property type="match status" value="1"/>
</dbReference>
<evidence type="ECO:0000256" key="1">
    <source>
        <dbReference type="ARBA" id="ARBA00023157"/>
    </source>
</evidence>
<dbReference type="Pfam" id="PF00089">
    <property type="entry name" value="Trypsin"/>
    <property type="match status" value="1"/>
</dbReference>
<keyword evidence="4" id="KW-1185">Reference proteome</keyword>
<sequence length="149" mass="17028">MSIYNLNHDLRLLYLPFPAHITRAVQPLALPTACVKPGTLCQVSGWGISITWNMWPHPFLPHPDSDKLQCLSLRITPDNMCQTVFPGRITENMLCAGGDVGRDACQLSDWTNRDQERLYRLVTRDNEEEMSWSFPGLHLIFYSHPSPSF</sequence>
<dbReference type="GO" id="GO:0006508">
    <property type="term" value="P:proteolysis"/>
    <property type="evidence" value="ECO:0007669"/>
    <property type="project" value="InterPro"/>
</dbReference>
<accession>A0A4X2KAD6</accession>
<dbReference type="AlphaFoldDB" id="A0A4X2KAD6"/>
<dbReference type="PANTHER" id="PTHR24271:SF63">
    <property type="entry name" value="KALLIKREIN-12"/>
    <property type="match status" value="1"/>
</dbReference>
<keyword evidence="1" id="KW-1015">Disulfide bond</keyword>
<feature type="domain" description="Peptidase S1" evidence="2">
    <location>
        <begin position="1"/>
        <end position="149"/>
    </location>
</feature>
<dbReference type="InterPro" id="IPR009003">
    <property type="entry name" value="Peptidase_S1_PA"/>
</dbReference>
<name>A0A4X2KAD6_VOMUR</name>
<proteinExistence type="predicted"/>
<dbReference type="GO" id="GO:0030141">
    <property type="term" value="C:secretory granule"/>
    <property type="evidence" value="ECO:0007669"/>
    <property type="project" value="TreeGrafter"/>
</dbReference>
<dbReference type="InterPro" id="IPR001254">
    <property type="entry name" value="Trypsin_dom"/>
</dbReference>
<dbReference type="STRING" id="29139.ENSVURP00010008853"/>
<dbReference type="Ensembl" id="ENSVURT00010010048.1">
    <property type="protein sequence ID" value="ENSVURP00010008853.1"/>
    <property type="gene ID" value="ENSVURG00010006866.1"/>
</dbReference>
<dbReference type="SUPFAM" id="SSF50494">
    <property type="entry name" value="Trypsin-like serine proteases"/>
    <property type="match status" value="1"/>
</dbReference>
<evidence type="ECO:0000313" key="3">
    <source>
        <dbReference type="Ensembl" id="ENSVURP00010008853.1"/>
    </source>
</evidence>
<dbReference type="InterPro" id="IPR043504">
    <property type="entry name" value="Peptidase_S1_PA_chymotrypsin"/>
</dbReference>
<dbReference type="GO" id="GO:0004252">
    <property type="term" value="F:serine-type endopeptidase activity"/>
    <property type="evidence" value="ECO:0007669"/>
    <property type="project" value="InterPro"/>
</dbReference>
<reference evidence="3" key="3">
    <citation type="submission" date="2025-09" db="UniProtKB">
        <authorList>
            <consortium name="Ensembl"/>
        </authorList>
    </citation>
    <scope>IDENTIFICATION</scope>
</reference>
<dbReference type="GeneTree" id="ENSGT01020000230389"/>
<dbReference type="Gene3D" id="2.40.10.10">
    <property type="entry name" value="Trypsin-like serine proteases"/>
    <property type="match status" value="2"/>
</dbReference>
<reference evidence="4" key="1">
    <citation type="submission" date="2018-12" db="EMBL/GenBank/DDBJ databases">
        <authorList>
            <person name="Yazar S."/>
        </authorList>
    </citation>
    <scope>NUCLEOTIDE SEQUENCE [LARGE SCALE GENOMIC DNA]</scope>
</reference>
<protein>
    <recommendedName>
        <fullName evidence="2">Peptidase S1 domain-containing protein</fullName>
    </recommendedName>
</protein>
<dbReference type="PROSITE" id="PS50240">
    <property type="entry name" value="TRYPSIN_DOM"/>
    <property type="match status" value="1"/>
</dbReference>
<evidence type="ECO:0000259" key="2">
    <source>
        <dbReference type="PROSITE" id="PS50240"/>
    </source>
</evidence>
<reference evidence="3" key="2">
    <citation type="submission" date="2025-08" db="UniProtKB">
        <authorList>
            <consortium name="Ensembl"/>
        </authorList>
    </citation>
    <scope>IDENTIFICATION</scope>
</reference>
<evidence type="ECO:0000313" key="4">
    <source>
        <dbReference type="Proteomes" id="UP000314987"/>
    </source>
</evidence>
<dbReference type="Proteomes" id="UP000314987">
    <property type="component" value="Unassembled WGS sequence"/>
</dbReference>
<organism evidence="3 4">
    <name type="scientific">Vombatus ursinus</name>
    <name type="common">Common wombat</name>
    <dbReference type="NCBI Taxonomy" id="29139"/>
    <lineage>
        <taxon>Eukaryota</taxon>
        <taxon>Metazoa</taxon>
        <taxon>Chordata</taxon>
        <taxon>Craniata</taxon>
        <taxon>Vertebrata</taxon>
        <taxon>Euteleostomi</taxon>
        <taxon>Mammalia</taxon>
        <taxon>Metatheria</taxon>
        <taxon>Diprotodontia</taxon>
        <taxon>Vombatidae</taxon>
        <taxon>Vombatus</taxon>
    </lineage>
</organism>